<keyword evidence="2" id="KW-1185">Reference proteome</keyword>
<accession>A0ACB7HA26</accession>
<dbReference type="EMBL" id="CM004394">
    <property type="protein sequence ID" value="KAG8649345.1"/>
    <property type="molecule type" value="Genomic_DNA"/>
</dbReference>
<comment type="caution">
    <text evidence="1">The sequence shown here is derived from an EMBL/GenBank/DDBJ whole genome shotgun (WGS) entry which is preliminary data.</text>
</comment>
<sequence length="350" mass="39833">MEQAQFWMWTKRKQSSSSHIQASTRSSYDDSWEEQAFAEDAAGPLGGCIWPPRSYSCSFCRREFRSAQALGGHMNVHRRDRARLKESPGPHNELLHHDHQNNHNLFQNQYSSLGFQCPSQICTLVYSPNPNTDPGVIASPSSTSKLSITSTQGNCTEKNFFPSFSSSAFKEEPDRKNPRSSPPSWPNSPKDRCYSISDPRKEGDKNSRIVESGCRAKIDYVKTDLSVSLNLVFRRACPAISSDGDEEEDAVCKRRKTRPSSLPFLMKSNSVDKHHIQSEVIEISPCSIEELDLELRLGDRPKVYLHGRKFRFTSSRSLSTLTLPLFYFFFFFLFSLSLPRAYTLTLSLDF</sequence>
<evidence type="ECO:0000313" key="1">
    <source>
        <dbReference type="EMBL" id="KAG8649345.1"/>
    </source>
</evidence>
<gene>
    <name evidence="1" type="ORF">MANES_08G085500v8</name>
</gene>
<reference evidence="2" key="1">
    <citation type="journal article" date="2016" name="Nat. Biotechnol.">
        <title>Sequencing wild and cultivated cassava and related species reveals extensive interspecific hybridization and genetic diversity.</title>
        <authorList>
            <person name="Bredeson J.V."/>
            <person name="Lyons J.B."/>
            <person name="Prochnik S.E."/>
            <person name="Wu G.A."/>
            <person name="Ha C.M."/>
            <person name="Edsinger-Gonzales E."/>
            <person name="Grimwood J."/>
            <person name="Schmutz J."/>
            <person name="Rabbi I.Y."/>
            <person name="Egesi C."/>
            <person name="Nauluvula P."/>
            <person name="Lebot V."/>
            <person name="Ndunguru J."/>
            <person name="Mkamilo G."/>
            <person name="Bart R.S."/>
            <person name="Setter T.L."/>
            <person name="Gleadow R.M."/>
            <person name="Kulakow P."/>
            <person name="Ferguson M.E."/>
            <person name="Rounsley S."/>
            <person name="Rokhsar D.S."/>
        </authorList>
    </citation>
    <scope>NUCLEOTIDE SEQUENCE [LARGE SCALE GENOMIC DNA]</scope>
    <source>
        <strain evidence="2">cv. AM560-2</strain>
    </source>
</reference>
<evidence type="ECO:0000313" key="2">
    <source>
        <dbReference type="Proteomes" id="UP000091857"/>
    </source>
</evidence>
<name>A0ACB7HA26_MANES</name>
<protein>
    <submittedName>
        <fullName evidence="1">Uncharacterized protein</fullName>
    </submittedName>
</protein>
<proteinExistence type="predicted"/>
<dbReference type="Proteomes" id="UP000091857">
    <property type="component" value="Chromosome 8"/>
</dbReference>
<organism evidence="1 2">
    <name type="scientific">Manihot esculenta</name>
    <name type="common">Cassava</name>
    <name type="synonym">Jatropha manihot</name>
    <dbReference type="NCBI Taxonomy" id="3983"/>
    <lineage>
        <taxon>Eukaryota</taxon>
        <taxon>Viridiplantae</taxon>
        <taxon>Streptophyta</taxon>
        <taxon>Embryophyta</taxon>
        <taxon>Tracheophyta</taxon>
        <taxon>Spermatophyta</taxon>
        <taxon>Magnoliopsida</taxon>
        <taxon>eudicotyledons</taxon>
        <taxon>Gunneridae</taxon>
        <taxon>Pentapetalae</taxon>
        <taxon>rosids</taxon>
        <taxon>fabids</taxon>
        <taxon>Malpighiales</taxon>
        <taxon>Euphorbiaceae</taxon>
        <taxon>Crotonoideae</taxon>
        <taxon>Manihoteae</taxon>
        <taxon>Manihot</taxon>
    </lineage>
</organism>